<dbReference type="GO" id="GO:0003700">
    <property type="term" value="F:DNA-binding transcription factor activity"/>
    <property type="evidence" value="ECO:0007669"/>
    <property type="project" value="TreeGrafter"/>
</dbReference>
<evidence type="ECO:0000259" key="6">
    <source>
        <dbReference type="PROSITE" id="PS50977"/>
    </source>
</evidence>
<evidence type="ECO:0000256" key="1">
    <source>
        <dbReference type="ARBA" id="ARBA00022491"/>
    </source>
</evidence>
<evidence type="ECO:0000313" key="7">
    <source>
        <dbReference type="EMBL" id="TDC08752.1"/>
    </source>
</evidence>
<feature type="DNA-binding region" description="H-T-H motif" evidence="5">
    <location>
        <begin position="24"/>
        <end position="43"/>
    </location>
</feature>
<reference evidence="7 8" key="1">
    <citation type="submission" date="2019-02" db="EMBL/GenBank/DDBJ databases">
        <title>Draft genome sequences of novel Actinobacteria.</title>
        <authorList>
            <person name="Sahin N."/>
            <person name="Ay H."/>
            <person name="Saygin H."/>
        </authorList>
    </citation>
    <scope>NUCLEOTIDE SEQUENCE [LARGE SCALE GENOMIC DNA]</scope>
    <source>
        <strain evidence="7 8">KC201</strain>
    </source>
</reference>
<protein>
    <submittedName>
        <fullName evidence="7">TetR/AcrR family transcriptional regulator</fullName>
    </submittedName>
</protein>
<keyword evidence="4" id="KW-0804">Transcription</keyword>
<evidence type="ECO:0000256" key="2">
    <source>
        <dbReference type="ARBA" id="ARBA00023015"/>
    </source>
</evidence>
<proteinExistence type="predicted"/>
<dbReference type="PANTHER" id="PTHR30055">
    <property type="entry name" value="HTH-TYPE TRANSCRIPTIONAL REGULATOR RUTR"/>
    <property type="match status" value="1"/>
</dbReference>
<sequence>MGNREDLLAGAKRCLLEKGYARTTARDIATAAGTSLAAIGYHFGSKEQLLNAALYDATAEGLGEEFGRALRAAASGKDAAERFEATWTHMIDSFPQHRQVIVAALENLGQLAHVPELRETFAKAQADAIDEFTHRYRQSEHDVGNAPARAVATLYYLLMNGLIVQWMTDPGGVPSGEDLALAVRTIASAGQREPASDRAV</sequence>
<keyword evidence="3 5" id="KW-0238">DNA-binding</keyword>
<comment type="caution">
    <text evidence="7">The sequence shown here is derived from an EMBL/GenBank/DDBJ whole genome shotgun (WGS) entry which is preliminary data.</text>
</comment>
<feature type="domain" description="HTH tetR-type" evidence="6">
    <location>
        <begin position="1"/>
        <end position="61"/>
    </location>
</feature>
<dbReference type="InterPro" id="IPR009057">
    <property type="entry name" value="Homeodomain-like_sf"/>
</dbReference>
<dbReference type="Gene3D" id="1.10.357.10">
    <property type="entry name" value="Tetracycline Repressor, domain 2"/>
    <property type="match status" value="1"/>
</dbReference>
<dbReference type="InterPro" id="IPR036271">
    <property type="entry name" value="Tet_transcr_reg_TetR-rel_C_sf"/>
</dbReference>
<organism evidence="7 8">
    <name type="scientific">Nonomuraea longispora</name>
    <dbReference type="NCBI Taxonomy" id="1848320"/>
    <lineage>
        <taxon>Bacteria</taxon>
        <taxon>Bacillati</taxon>
        <taxon>Actinomycetota</taxon>
        <taxon>Actinomycetes</taxon>
        <taxon>Streptosporangiales</taxon>
        <taxon>Streptosporangiaceae</taxon>
        <taxon>Nonomuraea</taxon>
    </lineage>
</organism>
<dbReference type="InterPro" id="IPR001647">
    <property type="entry name" value="HTH_TetR"/>
</dbReference>
<dbReference type="EMBL" id="SMJZ01000024">
    <property type="protein sequence ID" value="TDC08752.1"/>
    <property type="molecule type" value="Genomic_DNA"/>
</dbReference>
<dbReference type="PRINTS" id="PR00455">
    <property type="entry name" value="HTHTETR"/>
</dbReference>
<dbReference type="InterPro" id="IPR050109">
    <property type="entry name" value="HTH-type_TetR-like_transc_reg"/>
</dbReference>
<evidence type="ECO:0000313" key="8">
    <source>
        <dbReference type="Proteomes" id="UP000295157"/>
    </source>
</evidence>
<keyword evidence="2" id="KW-0805">Transcription regulation</keyword>
<dbReference type="SUPFAM" id="SSF46689">
    <property type="entry name" value="Homeodomain-like"/>
    <property type="match status" value="1"/>
</dbReference>
<dbReference type="GO" id="GO:0000976">
    <property type="term" value="F:transcription cis-regulatory region binding"/>
    <property type="evidence" value="ECO:0007669"/>
    <property type="project" value="TreeGrafter"/>
</dbReference>
<dbReference type="PANTHER" id="PTHR30055:SF219">
    <property type="entry name" value="TRANSCRIPTIONAL REGULATORY PROTEIN"/>
    <property type="match status" value="1"/>
</dbReference>
<dbReference type="RefSeq" id="WP_132331808.1">
    <property type="nucleotide sequence ID" value="NZ_SMJZ01000024.1"/>
</dbReference>
<evidence type="ECO:0000256" key="5">
    <source>
        <dbReference type="PROSITE-ProRule" id="PRU00335"/>
    </source>
</evidence>
<name>A0A4R4NNU7_9ACTN</name>
<dbReference type="OrthoDB" id="2356263at2"/>
<gene>
    <name evidence="7" type="ORF">E1267_09275</name>
</gene>
<dbReference type="PROSITE" id="PS50977">
    <property type="entry name" value="HTH_TETR_2"/>
    <property type="match status" value="1"/>
</dbReference>
<keyword evidence="1" id="KW-0678">Repressor</keyword>
<dbReference type="Pfam" id="PF13977">
    <property type="entry name" value="TetR_C_6"/>
    <property type="match status" value="1"/>
</dbReference>
<evidence type="ECO:0000256" key="4">
    <source>
        <dbReference type="ARBA" id="ARBA00023163"/>
    </source>
</evidence>
<dbReference type="Pfam" id="PF00440">
    <property type="entry name" value="TetR_N"/>
    <property type="match status" value="1"/>
</dbReference>
<dbReference type="SUPFAM" id="SSF48498">
    <property type="entry name" value="Tetracyclin repressor-like, C-terminal domain"/>
    <property type="match status" value="1"/>
</dbReference>
<accession>A0A4R4NNU7</accession>
<evidence type="ECO:0000256" key="3">
    <source>
        <dbReference type="ARBA" id="ARBA00023125"/>
    </source>
</evidence>
<keyword evidence="8" id="KW-1185">Reference proteome</keyword>
<dbReference type="AlphaFoldDB" id="A0A4R4NNU7"/>
<dbReference type="Proteomes" id="UP000295157">
    <property type="component" value="Unassembled WGS sequence"/>
</dbReference>
<dbReference type="InterPro" id="IPR039538">
    <property type="entry name" value="BetI_C"/>
</dbReference>